<evidence type="ECO:0000313" key="2">
    <source>
        <dbReference type="EMBL" id="CAG4917346.1"/>
    </source>
</evidence>
<dbReference type="AlphaFoldDB" id="A0A9N8X457"/>
<feature type="compositionally biased region" description="Basic and acidic residues" evidence="1">
    <location>
        <begin position="11"/>
        <end position="20"/>
    </location>
</feature>
<dbReference type="InterPro" id="IPR021317">
    <property type="entry name" value="DUF2917"/>
</dbReference>
<organism evidence="2 3">
    <name type="scientific">Paraburkholderia saeva</name>
    <dbReference type="NCBI Taxonomy" id="2777537"/>
    <lineage>
        <taxon>Bacteria</taxon>
        <taxon>Pseudomonadati</taxon>
        <taxon>Pseudomonadota</taxon>
        <taxon>Betaproteobacteria</taxon>
        <taxon>Burkholderiales</taxon>
        <taxon>Burkholderiaceae</taxon>
        <taxon>Paraburkholderia</taxon>
    </lineage>
</organism>
<keyword evidence="3" id="KW-1185">Reference proteome</keyword>
<reference evidence="2" key="1">
    <citation type="submission" date="2021-04" db="EMBL/GenBank/DDBJ databases">
        <authorList>
            <person name="Vanwijnsberghe S."/>
        </authorList>
    </citation>
    <scope>NUCLEOTIDE SEQUENCE</scope>
    <source>
        <strain evidence="2">LMG 31841</strain>
    </source>
</reference>
<proteinExistence type="predicted"/>
<protein>
    <recommendedName>
        <fullName evidence="4">DUF2917 domain-containing protein</fullName>
    </recommendedName>
</protein>
<dbReference type="Proteomes" id="UP000789704">
    <property type="component" value="Unassembled WGS sequence"/>
</dbReference>
<sequence>MDRSSQQPRALPRDAEDSQEQRRYVIQFAVAAGETVALKIRHDTVVSSAGARLWVTRAGDKWDYWLKPGETLRLLRGERIWVTGDIDAHATTGAQPDADVTLTMQLARPRRVRWKWARQPVFAVW</sequence>
<feature type="region of interest" description="Disordered" evidence="1">
    <location>
        <begin position="1"/>
        <end position="20"/>
    </location>
</feature>
<dbReference type="Pfam" id="PF11142">
    <property type="entry name" value="DUF2917"/>
    <property type="match status" value="1"/>
</dbReference>
<comment type="caution">
    <text evidence="2">The sequence shown here is derived from an EMBL/GenBank/DDBJ whole genome shotgun (WGS) entry which is preliminary data.</text>
</comment>
<evidence type="ECO:0008006" key="4">
    <source>
        <dbReference type="Google" id="ProtNLM"/>
    </source>
</evidence>
<name>A0A9N8X457_9BURK</name>
<dbReference type="EMBL" id="CAJQZC010000010">
    <property type="protein sequence ID" value="CAG4917346.1"/>
    <property type="molecule type" value="Genomic_DNA"/>
</dbReference>
<gene>
    <name evidence="2" type="ORF">LMG31841_04671</name>
</gene>
<evidence type="ECO:0000256" key="1">
    <source>
        <dbReference type="SAM" id="MobiDB-lite"/>
    </source>
</evidence>
<dbReference type="RefSeq" id="WP_228882126.1">
    <property type="nucleotide sequence ID" value="NZ_CAJQZC010000010.1"/>
</dbReference>
<accession>A0A9N8X457</accession>
<evidence type="ECO:0000313" key="3">
    <source>
        <dbReference type="Proteomes" id="UP000789704"/>
    </source>
</evidence>